<reference evidence="2 3" key="1">
    <citation type="submission" date="2017-05" db="EMBL/GenBank/DDBJ databases">
        <title>De novo genome assembly of Deniococcus indicus strain DR1.</title>
        <authorList>
            <person name="Chauhan D."/>
            <person name="Yennamalli R.M."/>
            <person name="Priyadarshini R."/>
        </authorList>
    </citation>
    <scope>NUCLEOTIDE SEQUENCE [LARGE SCALE GENOMIC DNA]</scope>
    <source>
        <strain evidence="2 3">DR1</strain>
    </source>
</reference>
<name>A0A2D0A828_9DEIO</name>
<protein>
    <submittedName>
        <fullName evidence="2">Uncharacterized protein</fullName>
    </submittedName>
</protein>
<dbReference type="AlphaFoldDB" id="A0A2D0A828"/>
<sequence>MTRPDKLTATGKRRRASGDGGNSQRFAKVRMPDGREAKIPAAKDASTYICLETPEGRWPDKAAIVLLYDVTWLVEDSTFELEEMRPGHGMGTMRTYRVIQTRARIQLHEGCYGQVQRWLLCEELTDLDTRMGMSADDLLADGA</sequence>
<gene>
    <name evidence="2" type="ORF">CBQ26_09260</name>
</gene>
<evidence type="ECO:0000313" key="3">
    <source>
        <dbReference type="Proteomes" id="UP000197208"/>
    </source>
</evidence>
<keyword evidence="3" id="KW-1185">Reference proteome</keyword>
<organism evidence="2 3">
    <name type="scientific">Deinococcus indicus</name>
    <dbReference type="NCBI Taxonomy" id="223556"/>
    <lineage>
        <taxon>Bacteria</taxon>
        <taxon>Thermotogati</taxon>
        <taxon>Deinococcota</taxon>
        <taxon>Deinococci</taxon>
        <taxon>Deinococcales</taxon>
        <taxon>Deinococcaceae</taxon>
        <taxon>Deinococcus</taxon>
    </lineage>
</organism>
<dbReference type="RefSeq" id="WP_172418005.1">
    <property type="nucleotide sequence ID" value="NZ_NHMK01000011.1"/>
</dbReference>
<proteinExistence type="predicted"/>
<dbReference type="EMBL" id="NHMK01000011">
    <property type="protein sequence ID" value="OWL96555.1"/>
    <property type="molecule type" value="Genomic_DNA"/>
</dbReference>
<evidence type="ECO:0000313" key="2">
    <source>
        <dbReference type="EMBL" id="OWL96555.1"/>
    </source>
</evidence>
<feature type="region of interest" description="Disordered" evidence="1">
    <location>
        <begin position="1"/>
        <end position="34"/>
    </location>
</feature>
<comment type="caution">
    <text evidence="2">The sequence shown here is derived from an EMBL/GenBank/DDBJ whole genome shotgun (WGS) entry which is preliminary data.</text>
</comment>
<dbReference type="Proteomes" id="UP000197208">
    <property type="component" value="Unassembled WGS sequence"/>
</dbReference>
<evidence type="ECO:0000256" key="1">
    <source>
        <dbReference type="SAM" id="MobiDB-lite"/>
    </source>
</evidence>
<accession>A0A2D0A828</accession>